<evidence type="ECO:0000256" key="1">
    <source>
        <dbReference type="ARBA" id="ARBA00022741"/>
    </source>
</evidence>
<dbReference type="InterPro" id="IPR014015">
    <property type="entry name" value="Helicase_SF3_DNA-vir"/>
</dbReference>
<dbReference type="Gene3D" id="3.40.50.300">
    <property type="entry name" value="P-loop containing nucleotide triphosphate hydrolases"/>
    <property type="match status" value="1"/>
</dbReference>
<dbReference type="GO" id="GO:0005524">
    <property type="term" value="F:ATP binding"/>
    <property type="evidence" value="ECO:0007669"/>
    <property type="project" value="UniProtKB-KW"/>
</dbReference>
<evidence type="ECO:0000313" key="5">
    <source>
        <dbReference type="Proteomes" id="UP000501509"/>
    </source>
</evidence>
<proteinExistence type="predicted"/>
<gene>
    <name evidence="4" type="primary">3</name>
    <name evidence="4" type="ORF">SEA_ASHTON_3</name>
</gene>
<sequence>MPRLHTKQELASVAQAFAVGFDLVKFRGTLYLPVDFMTNLPDPNLPPEKKVWIPMDQEKVVGMANLISGILFATDSEIRSYMLMLKQFATLGTNQTGVLVRIGTDHVERLMEDGTLSPVTGDFVPNYLNVPFNPKDDERADQMFKVISEWVGGDDNAHSLLYHIATALQPGWSAVRYVLLIGSGRNGKSTLLKMITALFSENNISGVLRQDMAQRSPVITTLNNKLLNIVMDGPKEFVKDSSTEKTLIAGERLMIEMKYENAPSLVQTNALFMEGLQQEPRVSDKSPALQARLVRFYFPNEYPLNPTYEEEKLRPENLAALLLLLTRHWVNKGEVADKLQMTADSLDLQMQAVWSMSPILRFLEHTASRDSQFLQDILDGKMIVDRFMTAYRPWLDANGYRNVEDDYLMQQMNDNFKLDRKTFRIDKKPTTKRYIKSVNNSTSNAINTLLQGGTLEESSEDQAVLSQD</sequence>
<dbReference type="SUPFAM" id="SSF52540">
    <property type="entry name" value="P-loop containing nucleoside triphosphate hydrolases"/>
    <property type="match status" value="1"/>
</dbReference>
<accession>A0A6M3T0E8</accession>
<feature type="domain" description="SF3 helicase" evidence="3">
    <location>
        <begin position="142"/>
        <end position="311"/>
    </location>
</feature>
<evidence type="ECO:0000256" key="2">
    <source>
        <dbReference type="ARBA" id="ARBA00022840"/>
    </source>
</evidence>
<name>A0A6M3T0E8_9CAUD</name>
<dbReference type="Proteomes" id="UP000501509">
    <property type="component" value="Segment"/>
</dbReference>
<organism evidence="4 5">
    <name type="scientific">Microbacterium phage Ashton</name>
    <dbReference type="NCBI Taxonomy" id="2562366"/>
    <lineage>
        <taxon>Viruses</taxon>
        <taxon>Duplodnaviria</taxon>
        <taxon>Heunggongvirae</taxon>
        <taxon>Uroviricota</taxon>
        <taxon>Caudoviricetes</taxon>
        <taxon>Eekayvirinae</taxon>
        <taxon>Akonivirus</taxon>
        <taxon>Akonivirus akoni</taxon>
    </lineage>
</organism>
<keyword evidence="2" id="KW-0067">ATP-binding</keyword>
<evidence type="ECO:0000259" key="3">
    <source>
        <dbReference type="PROSITE" id="PS51206"/>
    </source>
</evidence>
<dbReference type="InterPro" id="IPR045455">
    <property type="entry name" value="NrS-1_pol-like_helicase"/>
</dbReference>
<dbReference type="InterPro" id="IPR027417">
    <property type="entry name" value="P-loop_NTPase"/>
</dbReference>
<evidence type="ECO:0000313" key="4">
    <source>
        <dbReference type="EMBL" id="QJD51743.1"/>
    </source>
</evidence>
<reference evidence="4 5" key="1">
    <citation type="submission" date="2020-04" db="EMBL/GenBank/DDBJ databases">
        <authorList>
            <person name="Gonzalez R.M."/>
            <person name="Howells E.K."/>
            <person name="Otero L.A."/>
            <person name="Pollenz R.S."/>
            <person name="Robichaux K.C."/>
            <person name="Kistler A.L."/>
            <person name="Garlena R.A."/>
            <person name="Russell D.A."/>
            <person name="Pope W.H."/>
            <person name="Jacobs-Sera D."/>
            <person name="Hatfull G.F."/>
        </authorList>
    </citation>
    <scope>NUCLEOTIDE SEQUENCE [LARGE SCALE GENOMIC DNA]</scope>
</reference>
<dbReference type="Pfam" id="PF19263">
    <property type="entry name" value="DUF5906"/>
    <property type="match status" value="1"/>
</dbReference>
<dbReference type="PROSITE" id="PS51206">
    <property type="entry name" value="SF3_HELICASE_1"/>
    <property type="match status" value="1"/>
</dbReference>
<protein>
    <submittedName>
        <fullName evidence="4">DNA primase</fullName>
    </submittedName>
</protein>
<dbReference type="EMBL" id="MT310875">
    <property type="protein sequence ID" value="QJD51743.1"/>
    <property type="molecule type" value="Genomic_DNA"/>
</dbReference>
<keyword evidence="1" id="KW-0547">Nucleotide-binding</keyword>